<dbReference type="PROSITE" id="PS50222">
    <property type="entry name" value="EF_HAND_2"/>
    <property type="match status" value="2"/>
</dbReference>
<dbReference type="Pfam" id="PF13499">
    <property type="entry name" value="EF-hand_7"/>
    <property type="match status" value="1"/>
</dbReference>
<dbReference type="Gene3D" id="1.10.238.10">
    <property type="entry name" value="EF-hand"/>
    <property type="match status" value="1"/>
</dbReference>
<dbReference type="CTD" id="20202419"/>
<dbReference type="EnsemblMetazoa" id="HelroT168594">
    <property type="protein sequence ID" value="HelroP168594"/>
    <property type="gene ID" value="HelroG168594"/>
</dbReference>
<dbReference type="InParanoid" id="T1F0R9"/>
<organism evidence="4 5">
    <name type="scientific">Helobdella robusta</name>
    <name type="common">Californian leech</name>
    <dbReference type="NCBI Taxonomy" id="6412"/>
    <lineage>
        <taxon>Eukaryota</taxon>
        <taxon>Metazoa</taxon>
        <taxon>Spiralia</taxon>
        <taxon>Lophotrochozoa</taxon>
        <taxon>Annelida</taxon>
        <taxon>Clitellata</taxon>
        <taxon>Hirudinea</taxon>
        <taxon>Rhynchobdellida</taxon>
        <taxon>Glossiphoniidae</taxon>
        <taxon>Helobdella</taxon>
    </lineage>
</organism>
<dbReference type="InterPro" id="IPR002048">
    <property type="entry name" value="EF_hand_dom"/>
</dbReference>
<reference evidence="5" key="1">
    <citation type="submission" date="2012-12" db="EMBL/GenBank/DDBJ databases">
        <authorList>
            <person name="Hellsten U."/>
            <person name="Grimwood J."/>
            <person name="Chapman J.A."/>
            <person name="Shapiro H."/>
            <person name="Aerts A."/>
            <person name="Otillar R.P."/>
            <person name="Terry A.Y."/>
            <person name="Boore J.L."/>
            <person name="Simakov O."/>
            <person name="Marletaz F."/>
            <person name="Cho S.-J."/>
            <person name="Edsinger-Gonzales E."/>
            <person name="Havlak P."/>
            <person name="Kuo D.-H."/>
            <person name="Larsson T."/>
            <person name="Lv J."/>
            <person name="Arendt D."/>
            <person name="Savage R."/>
            <person name="Osoegawa K."/>
            <person name="de Jong P."/>
            <person name="Lindberg D.R."/>
            <person name="Seaver E.C."/>
            <person name="Weisblat D.A."/>
            <person name="Putnam N.H."/>
            <person name="Grigoriev I.V."/>
            <person name="Rokhsar D.S."/>
        </authorList>
    </citation>
    <scope>NUCLEOTIDE SEQUENCE</scope>
</reference>
<evidence type="ECO:0000259" key="2">
    <source>
        <dbReference type="PROSITE" id="PS50222"/>
    </source>
</evidence>
<dbReference type="SMART" id="SM00054">
    <property type="entry name" value="EFh"/>
    <property type="match status" value="2"/>
</dbReference>
<evidence type="ECO:0000313" key="3">
    <source>
        <dbReference type="EMBL" id="ESO09585.1"/>
    </source>
</evidence>
<dbReference type="SUPFAM" id="SSF47473">
    <property type="entry name" value="EF-hand"/>
    <property type="match status" value="1"/>
</dbReference>
<keyword evidence="5" id="KW-1185">Reference proteome</keyword>
<feature type="domain" description="EF-hand" evidence="2">
    <location>
        <begin position="77"/>
        <end position="112"/>
    </location>
</feature>
<dbReference type="AlphaFoldDB" id="T1F0R9"/>
<dbReference type="HOGENOM" id="CLU_1919300_0_0_1"/>
<sequence length="132" mass="14915">MHANIDRRANVCALKTECGKTAKKTHRHVGMVISTNIVVTVRRIQLLPKFREYDLDNNGYISLDEAGTILRGPPFNFPNDKIYLLLRSFDRDGNGNLDIEEFAGFYAEAKALLVFVGGLKMVLYLMSCKFLS</sequence>
<evidence type="ECO:0000313" key="5">
    <source>
        <dbReference type="Proteomes" id="UP000015101"/>
    </source>
</evidence>
<dbReference type="InterPro" id="IPR011992">
    <property type="entry name" value="EF-hand-dom_pair"/>
</dbReference>
<reference evidence="3 5" key="2">
    <citation type="journal article" date="2013" name="Nature">
        <title>Insights into bilaterian evolution from three spiralian genomes.</title>
        <authorList>
            <person name="Simakov O."/>
            <person name="Marletaz F."/>
            <person name="Cho S.J."/>
            <person name="Edsinger-Gonzales E."/>
            <person name="Havlak P."/>
            <person name="Hellsten U."/>
            <person name="Kuo D.H."/>
            <person name="Larsson T."/>
            <person name="Lv J."/>
            <person name="Arendt D."/>
            <person name="Savage R."/>
            <person name="Osoegawa K."/>
            <person name="de Jong P."/>
            <person name="Grimwood J."/>
            <person name="Chapman J.A."/>
            <person name="Shapiro H."/>
            <person name="Aerts A."/>
            <person name="Otillar R.P."/>
            <person name="Terry A.Y."/>
            <person name="Boore J.L."/>
            <person name="Grigoriev I.V."/>
            <person name="Lindberg D.R."/>
            <person name="Seaver E.C."/>
            <person name="Weisblat D.A."/>
            <person name="Putnam N.H."/>
            <person name="Rokhsar D.S."/>
        </authorList>
    </citation>
    <scope>NUCLEOTIDE SEQUENCE</scope>
</reference>
<feature type="domain" description="EF-hand" evidence="2">
    <location>
        <begin position="50"/>
        <end position="76"/>
    </location>
</feature>
<protein>
    <recommendedName>
        <fullName evidence="2">EF-hand domain-containing protein</fullName>
    </recommendedName>
</protein>
<dbReference type="EMBL" id="KB095959">
    <property type="protein sequence ID" value="ESO09585.1"/>
    <property type="molecule type" value="Genomic_DNA"/>
</dbReference>
<dbReference type="CDD" id="cd00051">
    <property type="entry name" value="EFh"/>
    <property type="match status" value="1"/>
</dbReference>
<dbReference type="RefSeq" id="XP_009012678.1">
    <property type="nucleotide sequence ID" value="XM_009014430.1"/>
</dbReference>
<dbReference type="OrthoDB" id="26525at2759"/>
<name>T1F0R9_HELRO</name>
<dbReference type="InterPro" id="IPR018247">
    <property type="entry name" value="EF_Hand_1_Ca_BS"/>
</dbReference>
<reference evidence="4" key="3">
    <citation type="submission" date="2015-06" db="UniProtKB">
        <authorList>
            <consortium name="EnsemblMetazoa"/>
        </authorList>
    </citation>
    <scope>IDENTIFICATION</scope>
</reference>
<keyword evidence="1" id="KW-0106">Calcium</keyword>
<evidence type="ECO:0000256" key="1">
    <source>
        <dbReference type="ARBA" id="ARBA00022837"/>
    </source>
</evidence>
<dbReference type="EMBL" id="AMQM01003000">
    <property type="status" value="NOT_ANNOTATED_CDS"/>
    <property type="molecule type" value="Genomic_DNA"/>
</dbReference>
<dbReference type="GeneID" id="20202419"/>
<dbReference type="GO" id="GO:0005509">
    <property type="term" value="F:calcium ion binding"/>
    <property type="evidence" value="ECO:0007669"/>
    <property type="project" value="InterPro"/>
</dbReference>
<evidence type="ECO:0000313" key="4">
    <source>
        <dbReference type="EnsemblMetazoa" id="HelroP168594"/>
    </source>
</evidence>
<dbReference type="PROSITE" id="PS00018">
    <property type="entry name" value="EF_HAND_1"/>
    <property type="match status" value="1"/>
</dbReference>
<dbReference type="KEGG" id="hro:HELRODRAFT_168594"/>
<gene>
    <name evidence="4" type="primary">20202419</name>
    <name evidence="3" type="ORF">HELRODRAFT_168594</name>
</gene>
<proteinExistence type="predicted"/>
<dbReference type="Proteomes" id="UP000015101">
    <property type="component" value="Unassembled WGS sequence"/>
</dbReference>
<accession>T1F0R9</accession>